<organism evidence="2 3">
    <name type="scientific">Rhodococcoides corynebacterioides</name>
    <dbReference type="NCBI Taxonomy" id="53972"/>
    <lineage>
        <taxon>Bacteria</taxon>
        <taxon>Bacillati</taxon>
        <taxon>Actinomycetota</taxon>
        <taxon>Actinomycetes</taxon>
        <taxon>Mycobacteriales</taxon>
        <taxon>Nocardiaceae</taxon>
        <taxon>Rhodococcoides</taxon>
    </lineage>
</organism>
<dbReference type="PRINTS" id="PR00111">
    <property type="entry name" value="ABHYDROLASE"/>
</dbReference>
<evidence type="ECO:0000313" key="3">
    <source>
        <dbReference type="Proteomes" id="UP000703038"/>
    </source>
</evidence>
<dbReference type="Pfam" id="PF12697">
    <property type="entry name" value="Abhydrolase_6"/>
    <property type="match status" value="1"/>
</dbReference>
<proteinExistence type="predicted"/>
<gene>
    <name evidence="2" type="ORF">JOE42_003466</name>
</gene>
<dbReference type="EMBL" id="JAFBBK010000001">
    <property type="protein sequence ID" value="MBM7416733.1"/>
    <property type="molecule type" value="Genomic_DNA"/>
</dbReference>
<dbReference type="Proteomes" id="UP000703038">
    <property type="component" value="Unassembled WGS sequence"/>
</dbReference>
<dbReference type="PANTHER" id="PTHR46438">
    <property type="entry name" value="ALPHA/BETA-HYDROLASES SUPERFAMILY PROTEIN"/>
    <property type="match status" value="1"/>
</dbReference>
<comment type="caution">
    <text evidence="2">The sequence shown here is derived from an EMBL/GenBank/DDBJ whole genome shotgun (WGS) entry which is preliminary data.</text>
</comment>
<evidence type="ECO:0000259" key="1">
    <source>
        <dbReference type="Pfam" id="PF12697"/>
    </source>
</evidence>
<dbReference type="RefSeq" id="WP_204869471.1">
    <property type="nucleotide sequence ID" value="NZ_JAFBBK010000001.1"/>
</dbReference>
<name>A0ABS2KXS4_9NOCA</name>
<dbReference type="PANTHER" id="PTHR46438:SF11">
    <property type="entry name" value="LIPASE-RELATED"/>
    <property type="match status" value="1"/>
</dbReference>
<dbReference type="Gene3D" id="3.40.50.1820">
    <property type="entry name" value="alpha/beta hydrolase"/>
    <property type="match status" value="1"/>
</dbReference>
<protein>
    <submittedName>
        <fullName evidence="2">Pimeloyl-ACP methyl ester carboxylesterase</fullName>
    </submittedName>
</protein>
<accession>A0ABS2KXS4</accession>
<sequence>MTLRYDVDGHGPTLVLVHGVVHRRQAWDAVLDLLTPYRRVVTVDLPGHGESEPLRESGENVLLTLQNEVTEFVREIEEPDHQVHIAGNSLGGYVALCLAAQGEVASATALSPAGFFLNHTDQARTMVTFRAMRTVARTFGKATPTALKMRAVRYPTLLPFFAHPSRVSYEAAVVDASSLTTNAMIDAGIDAPFEFPPLTEPLVPVTVAWGTRDLILPHYQVRGVRRRFPHARVISVPGVGHVPMTDNPELIASILLAGSQDRTPTADPA</sequence>
<keyword evidence="3" id="KW-1185">Reference proteome</keyword>
<reference evidence="2 3" key="1">
    <citation type="submission" date="2021-01" db="EMBL/GenBank/DDBJ databases">
        <title>Genomics of switchgrass bacterial isolates.</title>
        <authorList>
            <person name="Shade A."/>
        </authorList>
    </citation>
    <scope>NUCLEOTIDE SEQUENCE [LARGE SCALE GENOMIC DNA]</scope>
    <source>
        <strain evidence="2 3">PvP111</strain>
    </source>
</reference>
<feature type="domain" description="AB hydrolase-1" evidence="1">
    <location>
        <begin position="14"/>
        <end position="252"/>
    </location>
</feature>
<evidence type="ECO:0000313" key="2">
    <source>
        <dbReference type="EMBL" id="MBM7416733.1"/>
    </source>
</evidence>
<dbReference type="SUPFAM" id="SSF53474">
    <property type="entry name" value="alpha/beta-Hydrolases"/>
    <property type="match status" value="1"/>
</dbReference>
<dbReference type="InterPro" id="IPR029058">
    <property type="entry name" value="AB_hydrolase_fold"/>
</dbReference>
<dbReference type="InterPro" id="IPR000073">
    <property type="entry name" value="AB_hydrolase_1"/>
</dbReference>